<accession>A0A822Z0M5</accession>
<keyword evidence="1" id="KW-0472">Membrane</keyword>
<dbReference type="AlphaFoldDB" id="A0A822Z0M5"/>
<evidence type="ECO:0000256" key="1">
    <source>
        <dbReference type="SAM" id="Phobius"/>
    </source>
</evidence>
<dbReference type="Proteomes" id="UP000607653">
    <property type="component" value="Unassembled WGS sequence"/>
</dbReference>
<keyword evidence="3" id="KW-1185">Reference proteome</keyword>
<organism evidence="2 3">
    <name type="scientific">Nelumbo nucifera</name>
    <name type="common">Sacred lotus</name>
    <dbReference type="NCBI Taxonomy" id="4432"/>
    <lineage>
        <taxon>Eukaryota</taxon>
        <taxon>Viridiplantae</taxon>
        <taxon>Streptophyta</taxon>
        <taxon>Embryophyta</taxon>
        <taxon>Tracheophyta</taxon>
        <taxon>Spermatophyta</taxon>
        <taxon>Magnoliopsida</taxon>
        <taxon>Proteales</taxon>
        <taxon>Nelumbonaceae</taxon>
        <taxon>Nelumbo</taxon>
    </lineage>
</organism>
<keyword evidence="1" id="KW-1133">Transmembrane helix</keyword>
<comment type="caution">
    <text evidence="2">The sequence shown here is derived from an EMBL/GenBank/DDBJ whole genome shotgun (WGS) entry which is preliminary data.</text>
</comment>
<reference evidence="2 3" key="1">
    <citation type="journal article" date="2020" name="Mol. Biol. Evol.">
        <title>Distinct Expression and Methylation Patterns for Genes with Different Fates following a Single Whole-Genome Duplication in Flowering Plants.</title>
        <authorList>
            <person name="Shi T."/>
            <person name="Rahmani R.S."/>
            <person name="Gugger P.F."/>
            <person name="Wang M."/>
            <person name="Li H."/>
            <person name="Zhang Y."/>
            <person name="Li Z."/>
            <person name="Wang Q."/>
            <person name="Van de Peer Y."/>
            <person name="Marchal K."/>
            <person name="Chen J."/>
        </authorList>
    </citation>
    <scope>NUCLEOTIDE SEQUENCE [LARGE SCALE GENOMIC DNA]</scope>
    <source>
        <tissue evidence="2">Leaf</tissue>
    </source>
</reference>
<dbReference type="EMBL" id="DUZY01000004">
    <property type="protein sequence ID" value="DAD35028.1"/>
    <property type="molecule type" value="Genomic_DNA"/>
</dbReference>
<sequence length="92" mass="11127">MIRSSKKNWWTFRWLLLSEHDELGFGKLGFFLMQCFIGIWVDLGRLMKYMRSSKVWSREMKVMEREMVTSVMLWLILVYHPLTRIHANTEGV</sequence>
<name>A0A822Z0M5_NELNU</name>
<proteinExistence type="predicted"/>
<protein>
    <submittedName>
        <fullName evidence="2">Uncharacterized protein</fullName>
    </submittedName>
</protein>
<feature type="transmembrane region" description="Helical" evidence="1">
    <location>
        <begin position="23"/>
        <end position="41"/>
    </location>
</feature>
<evidence type="ECO:0000313" key="3">
    <source>
        <dbReference type="Proteomes" id="UP000607653"/>
    </source>
</evidence>
<gene>
    <name evidence="2" type="ORF">HUJ06_005668</name>
</gene>
<keyword evidence="1" id="KW-0812">Transmembrane</keyword>
<evidence type="ECO:0000313" key="2">
    <source>
        <dbReference type="EMBL" id="DAD35028.1"/>
    </source>
</evidence>